<keyword evidence="1" id="KW-0472">Membrane</keyword>
<evidence type="ECO:0000256" key="1">
    <source>
        <dbReference type="SAM" id="Phobius"/>
    </source>
</evidence>
<dbReference type="AlphaFoldDB" id="A0A3S5CIF4"/>
<feature type="transmembrane region" description="Helical" evidence="1">
    <location>
        <begin position="58"/>
        <end position="81"/>
    </location>
</feature>
<keyword evidence="1" id="KW-1133">Transmembrane helix</keyword>
<sequence>MPDGHSTLNDSTNYSLGHSKISHVEPAIATRCEEHALATGTVSTCEGLAFPYLSTEAIITRLLFGQLIISLVWTVAGVLGLEAAGKNGIQSDHRIEFAKAEYDSILRHFLTLAYQGEAEEVSSLSPKAAKFLQSINCP</sequence>
<evidence type="ECO:0000313" key="3">
    <source>
        <dbReference type="Proteomes" id="UP000784294"/>
    </source>
</evidence>
<reference evidence="2" key="1">
    <citation type="submission" date="2018-11" db="EMBL/GenBank/DDBJ databases">
        <authorList>
            <consortium name="Pathogen Informatics"/>
        </authorList>
    </citation>
    <scope>NUCLEOTIDE SEQUENCE</scope>
</reference>
<comment type="caution">
    <text evidence="2">The sequence shown here is derived from an EMBL/GenBank/DDBJ whole genome shotgun (WGS) entry which is preliminary data.</text>
</comment>
<name>A0A3S5CIF4_9PLAT</name>
<accession>A0A3S5CIF4</accession>
<dbReference type="Proteomes" id="UP000784294">
    <property type="component" value="Unassembled WGS sequence"/>
</dbReference>
<keyword evidence="3" id="KW-1185">Reference proteome</keyword>
<dbReference type="EMBL" id="CAAALY010065558">
    <property type="protein sequence ID" value="VEL24052.1"/>
    <property type="molecule type" value="Genomic_DNA"/>
</dbReference>
<protein>
    <submittedName>
        <fullName evidence="2">Uncharacterized protein</fullName>
    </submittedName>
</protein>
<keyword evidence="1" id="KW-0812">Transmembrane</keyword>
<evidence type="ECO:0000313" key="2">
    <source>
        <dbReference type="EMBL" id="VEL24052.1"/>
    </source>
</evidence>
<gene>
    <name evidence="2" type="ORF">PXEA_LOCUS17492</name>
</gene>
<organism evidence="2 3">
    <name type="scientific">Protopolystoma xenopodis</name>
    <dbReference type="NCBI Taxonomy" id="117903"/>
    <lineage>
        <taxon>Eukaryota</taxon>
        <taxon>Metazoa</taxon>
        <taxon>Spiralia</taxon>
        <taxon>Lophotrochozoa</taxon>
        <taxon>Platyhelminthes</taxon>
        <taxon>Monogenea</taxon>
        <taxon>Polyopisthocotylea</taxon>
        <taxon>Polystomatidea</taxon>
        <taxon>Polystomatidae</taxon>
        <taxon>Protopolystoma</taxon>
    </lineage>
</organism>
<proteinExistence type="predicted"/>